<sequence length="370" mass="40593">MKTKFLKTSSVMLFMLFTVSAIISCSKEDTAEPIPPVPTCEMIKVSGKIDKPTVWEPGFVYVIEGSDLRIESVLTIKPGVIVKVKNARIGIYEDGKILAEGTSEKRIIFTSLADDRYCGDTNGDLLATKPEKGDWVSINLSGTVGSVFKYVDIFYAGQSSGGTNRAVDIAWSQSASFTFDHCRIAHTMDGPRSDSQAFYGSSAMVDDKVSKFTNNALYDNGKPIYFNAFYTLDPSNVFHNPEKPSEKNKHNGIYLYGTVRDKSVAWNIKEVPYVVNQYFQVANASTINIGPNVTVKFMSSSAGLHRNAPQNIILNPTAVLTSYKDDKQGGDTNADENITVPTKGDWTGFRNAYGGSPSWQKGPNILYAAN</sequence>
<dbReference type="Proteomes" id="UP000236731">
    <property type="component" value="Unassembled WGS sequence"/>
</dbReference>
<keyword evidence="3" id="KW-1185">Reference proteome</keyword>
<accession>A0A1H5XXJ5</accession>
<protein>
    <recommendedName>
        <fullName evidence="4">Right handed beta helix region</fullName>
    </recommendedName>
</protein>
<dbReference type="OrthoDB" id="1521716at2"/>
<dbReference type="PROSITE" id="PS51257">
    <property type="entry name" value="PROKAR_LIPOPROTEIN"/>
    <property type="match status" value="1"/>
</dbReference>
<evidence type="ECO:0000313" key="2">
    <source>
        <dbReference type="EMBL" id="SEG16006.1"/>
    </source>
</evidence>
<dbReference type="AlphaFoldDB" id="A0A1H5XXJ5"/>
<feature type="chain" id="PRO_5009289969" description="Right handed beta helix region" evidence="1">
    <location>
        <begin position="24"/>
        <end position="370"/>
    </location>
</feature>
<dbReference type="EMBL" id="FNUT01000005">
    <property type="protein sequence ID" value="SEG16006.1"/>
    <property type="molecule type" value="Genomic_DNA"/>
</dbReference>
<evidence type="ECO:0000313" key="3">
    <source>
        <dbReference type="Proteomes" id="UP000236731"/>
    </source>
</evidence>
<feature type="signal peptide" evidence="1">
    <location>
        <begin position="1"/>
        <end position="23"/>
    </location>
</feature>
<organism evidence="2 3">
    <name type="scientific">Sphingobacterium lactis</name>
    <dbReference type="NCBI Taxonomy" id="797291"/>
    <lineage>
        <taxon>Bacteria</taxon>
        <taxon>Pseudomonadati</taxon>
        <taxon>Bacteroidota</taxon>
        <taxon>Sphingobacteriia</taxon>
        <taxon>Sphingobacteriales</taxon>
        <taxon>Sphingobacteriaceae</taxon>
        <taxon>Sphingobacterium</taxon>
    </lineage>
</organism>
<reference evidence="3" key="1">
    <citation type="submission" date="2016-10" db="EMBL/GenBank/DDBJ databases">
        <authorList>
            <person name="Varghese N."/>
            <person name="Submissions S."/>
        </authorList>
    </citation>
    <scope>NUCLEOTIDE SEQUENCE [LARGE SCALE GENOMIC DNA]</scope>
    <source>
        <strain evidence="3">DSM 22361</strain>
    </source>
</reference>
<gene>
    <name evidence="2" type="ORF">SAMN05421877_105144</name>
</gene>
<keyword evidence="1" id="KW-0732">Signal</keyword>
<name>A0A1H5XXJ5_9SPHI</name>
<evidence type="ECO:0000256" key="1">
    <source>
        <dbReference type="SAM" id="SignalP"/>
    </source>
</evidence>
<dbReference type="RefSeq" id="WP_103906059.1">
    <property type="nucleotide sequence ID" value="NZ_CP049246.1"/>
</dbReference>
<proteinExistence type="predicted"/>
<evidence type="ECO:0008006" key="4">
    <source>
        <dbReference type="Google" id="ProtNLM"/>
    </source>
</evidence>